<evidence type="ECO:0000313" key="2">
    <source>
        <dbReference type="Proteomes" id="UP000499080"/>
    </source>
</evidence>
<gene>
    <name evidence="1" type="ORF">AVEN_45582_1</name>
</gene>
<accession>A0A4Y2UIM8</accession>
<dbReference type="AlphaFoldDB" id="A0A4Y2UIM8"/>
<sequence>MNCAKWLMESLYRVDLSLPYTMEFLIQARNTTLKVMNCAKYLISLYRVDCLSSHDGILSSRLVNTVFRIGEGTKYLLSLYRVLPRVYSYTMEFSHPGSHCFRIGMKCQSI</sequence>
<reference evidence="1 2" key="1">
    <citation type="journal article" date="2019" name="Sci. Rep.">
        <title>Orb-weaving spider Araneus ventricosus genome elucidates the spidroin gene catalogue.</title>
        <authorList>
            <person name="Kono N."/>
            <person name="Nakamura H."/>
            <person name="Ohtoshi R."/>
            <person name="Moran D.A.P."/>
            <person name="Shinohara A."/>
            <person name="Yoshida Y."/>
            <person name="Fujiwara M."/>
            <person name="Mori M."/>
            <person name="Tomita M."/>
            <person name="Arakawa K."/>
        </authorList>
    </citation>
    <scope>NUCLEOTIDE SEQUENCE [LARGE SCALE GENOMIC DNA]</scope>
</reference>
<organism evidence="1 2">
    <name type="scientific">Araneus ventricosus</name>
    <name type="common">Orbweaver spider</name>
    <name type="synonym">Epeira ventricosa</name>
    <dbReference type="NCBI Taxonomy" id="182803"/>
    <lineage>
        <taxon>Eukaryota</taxon>
        <taxon>Metazoa</taxon>
        <taxon>Ecdysozoa</taxon>
        <taxon>Arthropoda</taxon>
        <taxon>Chelicerata</taxon>
        <taxon>Arachnida</taxon>
        <taxon>Araneae</taxon>
        <taxon>Araneomorphae</taxon>
        <taxon>Entelegynae</taxon>
        <taxon>Araneoidea</taxon>
        <taxon>Araneidae</taxon>
        <taxon>Araneus</taxon>
    </lineage>
</organism>
<protein>
    <submittedName>
        <fullName evidence="1">Uncharacterized protein</fullName>
    </submittedName>
</protein>
<name>A0A4Y2UIM8_ARAVE</name>
<dbReference type="Proteomes" id="UP000499080">
    <property type="component" value="Unassembled WGS sequence"/>
</dbReference>
<keyword evidence="2" id="KW-1185">Reference proteome</keyword>
<evidence type="ECO:0000313" key="1">
    <source>
        <dbReference type="EMBL" id="GBO12748.1"/>
    </source>
</evidence>
<proteinExistence type="predicted"/>
<comment type="caution">
    <text evidence="1">The sequence shown here is derived from an EMBL/GenBank/DDBJ whole genome shotgun (WGS) entry which is preliminary data.</text>
</comment>
<dbReference type="EMBL" id="BGPR01037201">
    <property type="protein sequence ID" value="GBO12748.1"/>
    <property type="molecule type" value="Genomic_DNA"/>
</dbReference>